<accession>A0ABW5LSS1</accession>
<gene>
    <name evidence="3" type="ORF">ACFSRZ_10790</name>
</gene>
<dbReference type="Gene3D" id="1.10.287.470">
    <property type="entry name" value="Helix hairpin bin"/>
    <property type="match status" value="1"/>
</dbReference>
<dbReference type="Proteomes" id="UP001597508">
    <property type="component" value="Unassembled WGS sequence"/>
</dbReference>
<evidence type="ECO:0000313" key="4">
    <source>
        <dbReference type="Proteomes" id="UP001597508"/>
    </source>
</evidence>
<dbReference type="EMBL" id="JBHULH010000004">
    <property type="protein sequence ID" value="MFD2567860.1"/>
    <property type="molecule type" value="Genomic_DNA"/>
</dbReference>
<proteinExistence type="inferred from homology"/>
<dbReference type="Gene3D" id="2.40.30.170">
    <property type="match status" value="1"/>
</dbReference>
<name>A0ABW5LSS1_9FLAO</name>
<evidence type="ECO:0000313" key="3">
    <source>
        <dbReference type="EMBL" id="MFD2567860.1"/>
    </source>
</evidence>
<dbReference type="PANTHER" id="PTHR30469">
    <property type="entry name" value="MULTIDRUG RESISTANCE PROTEIN MDTA"/>
    <property type="match status" value="1"/>
</dbReference>
<dbReference type="NCBIfam" id="TIGR01730">
    <property type="entry name" value="RND_mfp"/>
    <property type="match status" value="1"/>
</dbReference>
<dbReference type="PANTHER" id="PTHR30469:SF33">
    <property type="entry name" value="SLR1207 PROTEIN"/>
    <property type="match status" value="1"/>
</dbReference>
<dbReference type="Gene3D" id="2.40.50.100">
    <property type="match status" value="1"/>
</dbReference>
<dbReference type="Gene3D" id="2.40.420.20">
    <property type="match status" value="1"/>
</dbReference>
<keyword evidence="2" id="KW-1133">Transmembrane helix</keyword>
<reference evidence="4" key="1">
    <citation type="journal article" date="2019" name="Int. J. Syst. Evol. Microbiol.">
        <title>The Global Catalogue of Microorganisms (GCM) 10K type strain sequencing project: providing services to taxonomists for standard genome sequencing and annotation.</title>
        <authorList>
            <consortium name="The Broad Institute Genomics Platform"/>
            <consortium name="The Broad Institute Genome Sequencing Center for Infectious Disease"/>
            <person name="Wu L."/>
            <person name="Ma J."/>
        </authorList>
    </citation>
    <scope>NUCLEOTIDE SEQUENCE [LARGE SCALE GENOMIC DNA]</scope>
    <source>
        <strain evidence="4">KCTC 52127</strain>
    </source>
</reference>
<sequence>MSKRAKIILGIVVVLFVIIVIWLKKKNETSIEVFKTETAFKANIVKKTVATGKVIPLEEIEIKPQITGIIDKIYLLEGTKVKKGDLIATVRVVPNEQSLISAKGRVDNVKIRLKNAEIAYKRNKALYDKGVVSAADFEQIELTFDQAKQDLINAENDYKIIKSGSSGSGGFANTDIRAQISGTILEIPVKEGDQVIQSNNFNAGTTIASIADMSKMIFEGKVDESEVSKLVSGTDIQVSLGAIEEKKFPAKLDFIAPKGTEEGGAVQFTIKATITLDDNYFVRANYSANADIVLEKKDSVLSIKEALLRFDKKTEKPYVEVKVGEGQFEKKELELGVSDGVNIQVLSGITADDELKIWNKAKKDDNNNN</sequence>
<protein>
    <submittedName>
        <fullName evidence="3">Efflux RND transporter periplasmic adaptor subunit</fullName>
    </submittedName>
</protein>
<comment type="caution">
    <text evidence="3">The sequence shown here is derived from an EMBL/GenBank/DDBJ whole genome shotgun (WGS) entry which is preliminary data.</text>
</comment>
<dbReference type="RefSeq" id="WP_379666566.1">
    <property type="nucleotide sequence ID" value="NZ_JBHULH010000004.1"/>
</dbReference>
<dbReference type="SUPFAM" id="SSF111369">
    <property type="entry name" value="HlyD-like secretion proteins"/>
    <property type="match status" value="1"/>
</dbReference>
<comment type="similarity">
    <text evidence="1">Belongs to the membrane fusion protein (MFP) (TC 8.A.1) family.</text>
</comment>
<keyword evidence="4" id="KW-1185">Reference proteome</keyword>
<keyword evidence="2" id="KW-0812">Transmembrane</keyword>
<organism evidence="3 4">
    <name type="scientific">Pseudotenacibaculum haliotis</name>
    <dbReference type="NCBI Taxonomy" id="1862138"/>
    <lineage>
        <taxon>Bacteria</taxon>
        <taxon>Pseudomonadati</taxon>
        <taxon>Bacteroidota</taxon>
        <taxon>Flavobacteriia</taxon>
        <taxon>Flavobacteriales</taxon>
        <taxon>Flavobacteriaceae</taxon>
        <taxon>Pseudotenacibaculum</taxon>
    </lineage>
</organism>
<evidence type="ECO:0000256" key="1">
    <source>
        <dbReference type="ARBA" id="ARBA00009477"/>
    </source>
</evidence>
<dbReference type="InterPro" id="IPR006143">
    <property type="entry name" value="RND_pump_MFP"/>
</dbReference>
<keyword evidence="2" id="KW-0472">Membrane</keyword>
<evidence type="ECO:0000256" key="2">
    <source>
        <dbReference type="SAM" id="Phobius"/>
    </source>
</evidence>
<feature type="transmembrane region" description="Helical" evidence="2">
    <location>
        <begin position="7"/>
        <end position="23"/>
    </location>
</feature>